<feature type="transmembrane region" description="Helical" evidence="7">
    <location>
        <begin position="263"/>
        <end position="288"/>
    </location>
</feature>
<accession>A0A1E3ABI0</accession>
<organism evidence="9 12">
    <name type="scientific">Eisenbergiella tayi</name>
    <dbReference type="NCBI Taxonomy" id="1432052"/>
    <lineage>
        <taxon>Bacteria</taxon>
        <taxon>Bacillati</taxon>
        <taxon>Bacillota</taxon>
        <taxon>Clostridia</taxon>
        <taxon>Lachnospirales</taxon>
        <taxon>Lachnospiraceae</taxon>
        <taxon>Eisenbergiella</taxon>
    </lineage>
</organism>
<evidence type="ECO:0000259" key="8">
    <source>
        <dbReference type="PROSITE" id="PS50928"/>
    </source>
</evidence>
<dbReference type="PATRIC" id="fig|1432052.3.peg.576"/>
<dbReference type="EMBL" id="MCGI01000001">
    <property type="protein sequence ID" value="ODM12816.1"/>
    <property type="molecule type" value="Genomic_DNA"/>
</dbReference>
<reference evidence="11 13" key="2">
    <citation type="submission" date="2016-08" db="EMBL/GenBank/DDBJ databases">
        <title>Characterization of Isolates of Eisenbergiella tayi Derived from Blood Cultures, Using Whole Genome Sequencing.</title>
        <authorList>
            <person name="Bernier A.-M."/>
            <person name="Burdz T."/>
            <person name="Wiebe D."/>
            <person name="Bernard K."/>
        </authorList>
    </citation>
    <scope>NUCLEOTIDE SEQUENCE [LARGE SCALE GENOMIC DNA]</scope>
    <source>
        <strain evidence="11 13">NML120146</strain>
    </source>
</reference>
<keyword evidence="3" id="KW-1003">Cell membrane</keyword>
<dbReference type="EMBL" id="MCGH01000002">
    <property type="protein sequence ID" value="ODM06135.1"/>
    <property type="molecule type" value="Genomic_DNA"/>
</dbReference>
<evidence type="ECO:0000256" key="6">
    <source>
        <dbReference type="ARBA" id="ARBA00023136"/>
    </source>
</evidence>
<comment type="similarity">
    <text evidence="7">Belongs to the binding-protein-dependent transport system permease family.</text>
</comment>
<dbReference type="PANTHER" id="PTHR30193:SF37">
    <property type="entry name" value="INNER MEMBRANE ABC TRANSPORTER PERMEASE PROTEIN YCJO"/>
    <property type="match status" value="1"/>
</dbReference>
<feature type="transmembrane region" description="Helical" evidence="7">
    <location>
        <begin position="12"/>
        <end position="36"/>
    </location>
</feature>
<feature type="transmembrane region" description="Helical" evidence="7">
    <location>
        <begin position="157"/>
        <end position="176"/>
    </location>
</feature>
<keyword evidence="6 7" id="KW-0472">Membrane</keyword>
<dbReference type="GO" id="GO:0005886">
    <property type="term" value="C:plasma membrane"/>
    <property type="evidence" value="ECO:0007669"/>
    <property type="project" value="UniProtKB-SubCell"/>
</dbReference>
<comment type="caution">
    <text evidence="9">The sequence shown here is derived from an EMBL/GenBank/DDBJ whole genome shotgun (WGS) entry which is preliminary data.</text>
</comment>
<evidence type="ECO:0000256" key="3">
    <source>
        <dbReference type="ARBA" id="ARBA00022475"/>
    </source>
</evidence>
<proteinExistence type="inferred from homology"/>
<dbReference type="InterPro" id="IPR051393">
    <property type="entry name" value="ABC_transporter_permease"/>
</dbReference>
<dbReference type="SUPFAM" id="SSF161098">
    <property type="entry name" value="MetI-like"/>
    <property type="match status" value="1"/>
</dbReference>
<evidence type="ECO:0000313" key="14">
    <source>
        <dbReference type="Proteomes" id="UP000095003"/>
    </source>
</evidence>
<dbReference type="CDD" id="cd06261">
    <property type="entry name" value="TM_PBP2"/>
    <property type="match status" value="1"/>
</dbReference>
<dbReference type="GO" id="GO:0055085">
    <property type="term" value="P:transmembrane transport"/>
    <property type="evidence" value="ECO:0007669"/>
    <property type="project" value="InterPro"/>
</dbReference>
<evidence type="ECO:0000256" key="4">
    <source>
        <dbReference type="ARBA" id="ARBA00022692"/>
    </source>
</evidence>
<keyword evidence="2 7" id="KW-0813">Transport</keyword>
<name>A0A1E3ABI0_9FIRM</name>
<evidence type="ECO:0000313" key="11">
    <source>
        <dbReference type="EMBL" id="ODR54611.1"/>
    </source>
</evidence>
<evidence type="ECO:0000313" key="10">
    <source>
        <dbReference type="EMBL" id="ODM12816.1"/>
    </source>
</evidence>
<feature type="transmembrane region" description="Helical" evidence="7">
    <location>
        <begin position="113"/>
        <end position="137"/>
    </location>
</feature>
<dbReference type="AlphaFoldDB" id="A0A1E3ABI0"/>
<keyword evidence="13" id="KW-1185">Reference proteome</keyword>
<sequence length="296" mass="33440">MQGKSLKDKVVPYLFILPFLISFLLFFVIPSIYSFYLSFTKYPGYGQAKWLGIQNYRNILHYGRFWDALGRTFFYWLVKFIPVTVISFMMAYCLKTKAIVNNPVSKVIKPILFLPQVCATTACALVFMIIFATQTGVINQIFGGEISWIENARTSKWVVLILLIWRGAGWFMVVYLSGMTAVSQDVIEASKIDGANAAQTLRLIIIPLMKQTFKFAFIMDAISSLRMYTEAAVLTAKDAGGVAREVAEGVINLLMFNLNSGNFGMACAYGWIIFVIIFVISLFILGTFREKKEKGR</sequence>
<protein>
    <submittedName>
        <fullName evidence="9">L-arabinose transport system permease protein AraP</fullName>
    </submittedName>
</protein>
<dbReference type="EMBL" id="MEHD01000025">
    <property type="protein sequence ID" value="ODR54611.1"/>
    <property type="molecule type" value="Genomic_DNA"/>
</dbReference>
<evidence type="ECO:0000313" key="13">
    <source>
        <dbReference type="Proteomes" id="UP000094869"/>
    </source>
</evidence>
<feature type="domain" description="ABC transmembrane type-1" evidence="8">
    <location>
        <begin position="69"/>
        <end position="284"/>
    </location>
</feature>
<keyword evidence="5 7" id="KW-1133">Transmembrane helix</keyword>
<feature type="transmembrane region" description="Helical" evidence="7">
    <location>
        <begin position="73"/>
        <end position="92"/>
    </location>
</feature>
<dbReference type="Proteomes" id="UP000094067">
    <property type="component" value="Unassembled WGS sequence"/>
</dbReference>
<dbReference type="GeneID" id="93304818"/>
<dbReference type="InterPro" id="IPR035906">
    <property type="entry name" value="MetI-like_sf"/>
</dbReference>
<reference evidence="12 14" key="1">
    <citation type="submission" date="2016-07" db="EMBL/GenBank/DDBJ databases">
        <title>Characterization of isolates of Eisenbergiella tayi derived from blood cultures, using whole genome sequencing.</title>
        <authorList>
            <person name="Burdz T."/>
            <person name="Wiebe D."/>
            <person name="Huynh C."/>
            <person name="Bernard K."/>
        </authorList>
    </citation>
    <scope>NUCLEOTIDE SEQUENCE [LARGE SCALE GENOMIC DNA]</scope>
    <source>
        <strain evidence="9 12">NML 110608</strain>
        <strain evidence="10 14">NML 120489</strain>
    </source>
</reference>
<evidence type="ECO:0000313" key="12">
    <source>
        <dbReference type="Proteomes" id="UP000094067"/>
    </source>
</evidence>
<dbReference type="InterPro" id="IPR000515">
    <property type="entry name" value="MetI-like"/>
</dbReference>
<dbReference type="Proteomes" id="UP000094869">
    <property type="component" value="Unassembled WGS sequence"/>
</dbReference>
<dbReference type="Pfam" id="PF00528">
    <property type="entry name" value="BPD_transp_1"/>
    <property type="match status" value="1"/>
</dbReference>
<dbReference type="Gene3D" id="1.10.3720.10">
    <property type="entry name" value="MetI-like"/>
    <property type="match status" value="1"/>
</dbReference>
<evidence type="ECO:0000256" key="7">
    <source>
        <dbReference type="RuleBase" id="RU363032"/>
    </source>
</evidence>
<gene>
    <name evidence="9" type="primary">araP_7</name>
    <name evidence="10" type="synonym">araP_2</name>
    <name evidence="10" type="ORF">BEH84_00531</name>
    <name evidence="9" type="ORF">BEI61_02024</name>
    <name evidence="11" type="ORF">BEI63_16850</name>
</gene>
<dbReference type="PANTHER" id="PTHR30193">
    <property type="entry name" value="ABC TRANSPORTER PERMEASE PROTEIN"/>
    <property type="match status" value="1"/>
</dbReference>
<dbReference type="RefSeq" id="WP_044970380.1">
    <property type="nucleotide sequence ID" value="NZ_DBGDOY010000034.1"/>
</dbReference>
<evidence type="ECO:0000256" key="5">
    <source>
        <dbReference type="ARBA" id="ARBA00022989"/>
    </source>
</evidence>
<evidence type="ECO:0000256" key="2">
    <source>
        <dbReference type="ARBA" id="ARBA00022448"/>
    </source>
</evidence>
<keyword evidence="4 7" id="KW-0812">Transmembrane</keyword>
<comment type="subcellular location">
    <subcellularLocation>
        <location evidence="1 7">Cell membrane</location>
        <topology evidence="1 7">Multi-pass membrane protein</topology>
    </subcellularLocation>
</comment>
<evidence type="ECO:0000313" key="9">
    <source>
        <dbReference type="EMBL" id="ODM06135.1"/>
    </source>
</evidence>
<evidence type="ECO:0000256" key="1">
    <source>
        <dbReference type="ARBA" id="ARBA00004651"/>
    </source>
</evidence>
<dbReference type="Proteomes" id="UP000095003">
    <property type="component" value="Unassembled WGS sequence"/>
</dbReference>
<dbReference type="PROSITE" id="PS50928">
    <property type="entry name" value="ABC_TM1"/>
    <property type="match status" value="1"/>
</dbReference>